<dbReference type="OrthoDB" id="4388755at2759"/>
<dbReference type="Proteomes" id="UP000245942">
    <property type="component" value="Unassembled WGS sequence"/>
</dbReference>
<feature type="domain" description="PA14" evidence="2">
    <location>
        <begin position="236"/>
        <end position="410"/>
    </location>
</feature>
<reference evidence="3 4" key="1">
    <citation type="journal article" date="2018" name="Mol. Biol. Evol.">
        <title>Broad Genomic Sampling Reveals a Smut Pathogenic Ancestry of the Fungal Clade Ustilaginomycotina.</title>
        <authorList>
            <person name="Kijpornyongpan T."/>
            <person name="Mondo S.J."/>
            <person name="Barry K."/>
            <person name="Sandor L."/>
            <person name="Lee J."/>
            <person name="Lipzen A."/>
            <person name="Pangilinan J."/>
            <person name="LaButti K."/>
            <person name="Hainaut M."/>
            <person name="Henrissat B."/>
            <person name="Grigoriev I.V."/>
            <person name="Spatafora J.W."/>
            <person name="Aime M.C."/>
        </authorList>
    </citation>
    <scope>NUCLEOTIDE SEQUENCE [LARGE SCALE GENOMIC DNA]</scope>
    <source>
        <strain evidence="3 4">MCA 4718</strain>
    </source>
</reference>
<dbReference type="InterPro" id="IPR018871">
    <property type="entry name" value="GLEYA_adhesin_domain"/>
</dbReference>
<sequence length="435" mass="47043">MRLTVATVALALLASSSSLLGVSAAAVGSQGNIALQSSVQLDQARILLRGEYHFCRRWLGPREPKTSLITVVSTRTVNGPKTMSTVTPTSTVTQTETVNTEVTITKTSLETSYITDVDYAATTTSYEGSFVAQKRSITKPKKVRYYPDHLLTEACLELLYGTTRYTKIVTKTKTSTLPGRVYKSTAKAATSTASAALTVTDTATSQTTTTATATTTVKDPSTSTVVLPEPTPDQSCGNAGMQWAYWYEQVDPTQTCEGNVLDTDYVSSTTPLAEGTAVDFAYQYTDSWNEKYWYPYDSNQQLSSAYFLVGAKSYLFAPLTGTYTFALSNSDDVVAVWVGDDAYSGYTFDNAGTYGRWCTTDNPAPYTVTLQAGEYYPLRILWRNAYGPGTYTLTVTDPTGTKIAGGSQDSNPFLVQQSCDGTSAPPFPAWGNEAS</sequence>
<dbReference type="GeneID" id="37011402"/>
<accession>A0A316U6G2</accession>
<dbReference type="STRING" id="1684307.A0A316U6G2"/>
<gene>
    <name evidence="3" type="ORF">BCV69DRAFT_199692</name>
</gene>
<dbReference type="AlphaFoldDB" id="A0A316U6G2"/>
<keyword evidence="4" id="KW-1185">Reference proteome</keyword>
<dbReference type="Gene3D" id="2.60.120.1560">
    <property type="match status" value="1"/>
</dbReference>
<dbReference type="PROSITE" id="PS51820">
    <property type="entry name" value="PA14"/>
    <property type="match status" value="1"/>
</dbReference>
<dbReference type="RefSeq" id="XP_025347960.1">
    <property type="nucleotide sequence ID" value="XM_025489668.1"/>
</dbReference>
<feature type="signal peptide" evidence="1">
    <location>
        <begin position="1"/>
        <end position="24"/>
    </location>
</feature>
<evidence type="ECO:0000313" key="3">
    <source>
        <dbReference type="EMBL" id="PWN20800.1"/>
    </source>
</evidence>
<proteinExistence type="predicted"/>
<feature type="chain" id="PRO_5016417978" description="PA14 domain-containing protein" evidence="1">
    <location>
        <begin position="25"/>
        <end position="435"/>
    </location>
</feature>
<name>A0A316U6G2_9BASI</name>
<evidence type="ECO:0000256" key="1">
    <source>
        <dbReference type="SAM" id="SignalP"/>
    </source>
</evidence>
<dbReference type="SUPFAM" id="SSF56988">
    <property type="entry name" value="Anthrax protective antigen"/>
    <property type="match status" value="1"/>
</dbReference>
<keyword evidence="1" id="KW-0732">Signal</keyword>
<evidence type="ECO:0000259" key="2">
    <source>
        <dbReference type="PROSITE" id="PS51820"/>
    </source>
</evidence>
<dbReference type="Pfam" id="PF10528">
    <property type="entry name" value="GLEYA"/>
    <property type="match status" value="1"/>
</dbReference>
<organism evidence="3 4">
    <name type="scientific">Pseudomicrostroma glucosiphilum</name>
    <dbReference type="NCBI Taxonomy" id="1684307"/>
    <lineage>
        <taxon>Eukaryota</taxon>
        <taxon>Fungi</taxon>
        <taxon>Dikarya</taxon>
        <taxon>Basidiomycota</taxon>
        <taxon>Ustilaginomycotina</taxon>
        <taxon>Exobasidiomycetes</taxon>
        <taxon>Microstromatales</taxon>
        <taxon>Microstromatales incertae sedis</taxon>
        <taxon>Pseudomicrostroma</taxon>
    </lineage>
</organism>
<evidence type="ECO:0000313" key="4">
    <source>
        <dbReference type="Proteomes" id="UP000245942"/>
    </source>
</evidence>
<dbReference type="EMBL" id="KZ819327">
    <property type="protein sequence ID" value="PWN20800.1"/>
    <property type="molecule type" value="Genomic_DNA"/>
</dbReference>
<dbReference type="InterPro" id="IPR037524">
    <property type="entry name" value="PA14/GLEYA"/>
</dbReference>
<protein>
    <recommendedName>
        <fullName evidence="2">PA14 domain-containing protein</fullName>
    </recommendedName>
</protein>